<proteinExistence type="inferred from homology"/>
<evidence type="ECO:0000313" key="2">
    <source>
        <dbReference type="EMBL" id="MFC0422664.1"/>
    </source>
</evidence>
<keyword evidence="3" id="KW-1185">Reference proteome</keyword>
<dbReference type="InterPro" id="IPR036165">
    <property type="entry name" value="YefM-like_sf"/>
</dbReference>
<sequence length="45" mass="5024">MATIVVNLAEVCKNLKRLTDNVVDYGDDLAITKPHQQNVVVISER</sequence>
<dbReference type="SUPFAM" id="SSF143120">
    <property type="entry name" value="YefM-like"/>
    <property type="match status" value="1"/>
</dbReference>
<dbReference type="EMBL" id="JBHLUK010000002">
    <property type="protein sequence ID" value="MFC0422664.1"/>
    <property type="molecule type" value="Genomic_DNA"/>
</dbReference>
<gene>
    <name evidence="2" type="ORF">ACFFGS_00510</name>
</gene>
<protein>
    <recommendedName>
        <fullName evidence="4">Antitoxin</fullName>
    </recommendedName>
</protein>
<evidence type="ECO:0008006" key="4">
    <source>
        <dbReference type="Google" id="ProtNLM"/>
    </source>
</evidence>
<comment type="similarity">
    <text evidence="1">Belongs to the phD/YefM antitoxin family.</text>
</comment>
<dbReference type="RefSeq" id="WP_170178161.1">
    <property type="nucleotide sequence ID" value="NZ_BAABRM010000001.1"/>
</dbReference>
<evidence type="ECO:0000256" key="1">
    <source>
        <dbReference type="ARBA" id="ARBA00009981"/>
    </source>
</evidence>
<comment type="caution">
    <text evidence="2">The sequence shown here is derived from an EMBL/GenBank/DDBJ whole genome shotgun (WGS) entry which is preliminary data.</text>
</comment>
<reference evidence="2 3" key="1">
    <citation type="submission" date="2024-09" db="EMBL/GenBank/DDBJ databases">
        <authorList>
            <person name="Sun Q."/>
            <person name="Mori K."/>
        </authorList>
    </citation>
    <scope>NUCLEOTIDE SEQUENCE [LARGE SCALE GENOMIC DNA]</scope>
    <source>
        <strain evidence="2 3">TBRC 4575</strain>
    </source>
</reference>
<dbReference type="Gene3D" id="3.40.1620.10">
    <property type="entry name" value="YefM-like domain"/>
    <property type="match status" value="1"/>
</dbReference>
<organism evidence="2 3">
    <name type="scientific">Lactiplantibacillus plajomi</name>
    <dbReference type="NCBI Taxonomy" id="1457217"/>
    <lineage>
        <taxon>Bacteria</taxon>
        <taxon>Bacillati</taxon>
        <taxon>Bacillota</taxon>
        <taxon>Bacilli</taxon>
        <taxon>Lactobacillales</taxon>
        <taxon>Lactobacillaceae</taxon>
        <taxon>Lactiplantibacillus</taxon>
    </lineage>
</organism>
<dbReference type="Proteomes" id="UP001589855">
    <property type="component" value="Unassembled WGS sequence"/>
</dbReference>
<evidence type="ECO:0000313" key="3">
    <source>
        <dbReference type="Proteomes" id="UP001589855"/>
    </source>
</evidence>
<name>A0ABV6JZM5_9LACO</name>
<accession>A0ABV6JZM5</accession>